<organism evidence="1 2">
    <name type="scientific">Clostridium taeniosporum</name>
    <dbReference type="NCBI Taxonomy" id="394958"/>
    <lineage>
        <taxon>Bacteria</taxon>
        <taxon>Bacillati</taxon>
        <taxon>Bacillota</taxon>
        <taxon>Clostridia</taxon>
        <taxon>Eubacteriales</taxon>
        <taxon>Clostridiaceae</taxon>
        <taxon>Clostridium</taxon>
    </lineage>
</organism>
<accession>A0A1D7XKC2</accession>
<dbReference type="OrthoDB" id="1883199at2"/>
<keyword evidence="2" id="KW-1185">Reference proteome</keyword>
<evidence type="ECO:0008006" key="3">
    <source>
        <dbReference type="Google" id="ProtNLM"/>
    </source>
</evidence>
<dbReference type="Proteomes" id="UP000094652">
    <property type="component" value="Chromosome"/>
</dbReference>
<name>A0A1D7XKC2_9CLOT</name>
<protein>
    <recommendedName>
        <fullName evidence="3">DUF4179 domain-containing protein</fullName>
    </recommendedName>
</protein>
<reference evidence="2" key="1">
    <citation type="submission" date="2016-09" db="EMBL/GenBank/DDBJ databases">
        <title>Genomics of Clostridium taeniosporum, an organism which forms endospores with ribbon-like appendages.</title>
        <authorList>
            <person name="Walker J.R."/>
        </authorList>
    </citation>
    <scope>NUCLEOTIDE SEQUENCE [LARGE SCALE GENOMIC DNA]</scope>
    <source>
        <strain evidence="2">1/k</strain>
    </source>
</reference>
<dbReference type="Gene3D" id="2.60.40.1630">
    <property type="entry name" value="bacillus anthracis domain"/>
    <property type="match status" value="1"/>
</dbReference>
<dbReference type="AlphaFoldDB" id="A0A1D7XKC2"/>
<dbReference type="EMBL" id="CP017253">
    <property type="protein sequence ID" value="AOR23798.1"/>
    <property type="molecule type" value="Genomic_DNA"/>
</dbReference>
<gene>
    <name evidence="1" type="ORF">BGI42_08690</name>
</gene>
<sequence length="422" mass="48424">MINRKLSRILGPVLGSMVFITSLSIGQVKVLADDKGNDNSVALKNAICHDYKDYSININKSVEQNGFKVTLDKVTGTKHNLNVVLKVESDKPIDKEKTEKFISEVTLGNSHSNNSCIWFDYLDDKSFIMHLNGKNHEDKEKFPEKGELRVDLALPNYKVNVGIDAYVDFSKSFKKMIQEKIATKIPEFNLVLDELESNVVGTRFKCSGTYDEKNNEEKDSVNSFLILKKGNIMYRLSSDGFWLSDGEVEGEYIANSATYDRIKDTNDLSIIPIVGHMSYEEMYNMYEKDKENIFNDKDKEILNNVKYKKSFEFSDGNKGEIYNIERKDNKIRVYCKGSTEKAGFLMASNMVMYDEPNKETESFNNTYDGSKYMSFYKNPNDELGYIVEFGNVKDNKLKEIHFDCTTSEIDKYEIGNEVEISK</sequence>
<proteinExistence type="predicted"/>
<evidence type="ECO:0000313" key="1">
    <source>
        <dbReference type="EMBL" id="AOR23798.1"/>
    </source>
</evidence>
<evidence type="ECO:0000313" key="2">
    <source>
        <dbReference type="Proteomes" id="UP000094652"/>
    </source>
</evidence>
<dbReference type="RefSeq" id="WP_069679945.1">
    <property type="nucleotide sequence ID" value="NZ_CP017253.2"/>
</dbReference>
<dbReference type="KEGG" id="ctae:BGI42_08690"/>